<dbReference type="EC" id="2.7.1.40" evidence="4 13"/>
<reference evidence="17 18" key="1">
    <citation type="submission" date="2014-08" db="EMBL/GenBank/DDBJ databases">
        <title>Porphyromonas cangingivalis strain:COT-109_OH1386 Genome sequencing.</title>
        <authorList>
            <person name="Wallis C."/>
            <person name="Deusch O."/>
            <person name="O'Flynn C."/>
            <person name="Davis I."/>
            <person name="Jospin G."/>
            <person name="Darling A.E."/>
            <person name="Coil D.A."/>
            <person name="Alexiev A."/>
            <person name="Horsfall A."/>
            <person name="Kirkwood N."/>
            <person name="Harris S."/>
            <person name="Eisen J.A."/>
        </authorList>
    </citation>
    <scope>NUCLEOTIDE SEQUENCE [LARGE SCALE GENOMIC DNA]</scope>
    <source>
        <strain evidence="18">COT-109 OH1386</strain>
    </source>
</reference>
<dbReference type="InterPro" id="IPR015795">
    <property type="entry name" value="Pyrv_Knase_C"/>
</dbReference>
<dbReference type="InterPro" id="IPR001697">
    <property type="entry name" value="Pyr_Knase"/>
</dbReference>
<dbReference type="Proteomes" id="UP000030125">
    <property type="component" value="Unassembled WGS sequence"/>
</dbReference>
<evidence type="ECO:0000256" key="5">
    <source>
        <dbReference type="ARBA" id="ARBA00022679"/>
    </source>
</evidence>
<dbReference type="SUPFAM" id="SSF50800">
    <property type="entry name" value="PK beta-barrel domain-like"/>
    <property type="match status" value="1"/>
</dbReference>
<dbReference type="Gene3D" id="3.20.20.60">
    <property type="entry name" value="Phosphoenolpyruvate-binding domains"/>
    <property type="match status" value="1"/>
</dbReference>
<dbReference type="InterPro" id="IPR015806">
    <property type="entry name" value="Pyrv_Knase_insert_dom_sf"/>
</dbReference>
<dbReference type="Pfam" id="PF00224">
    <property type="entry name" value="PK"/>
    <property type="match status" value="1"/>
</dbReference>
<dbReference type="GO" id="GO:0016301">
    <property type="term" value="F:kinase activity"/>
    <property type="evidence" value="ECO:0007669"/>
    <property type="project" value="UniProtKB-KW"/>
</dbReference>
<evidence type="ECO:0000256" key="1">
    <source>
        <dbReference type="ARBA" id="ARBA00001958"/>
    </source>
</evidence>
<dbReference type="SUPFAM" id="SSF51621">
    <property type="entry name" value="Phosphoenolpyruvate/pyruvate domain"/>
    <property type="match status" value="1"/>
</dbReference>
<keyword evidence="6" id="KW-0479">Metal-binding</keyword>
<sequence length="476" mass="52932">MNKFTKIVATISDLKCDIPFLKSLVDEGVNVIRLNSAHMSKEGFDKVISNIRSVSRSVAVLMDTKGPEIRTTTCDEPLLLTTGMHIDLVANPEIKTTLEQISVNYTGFVHDVPVGASILFDDGEIELVVLANEGDRLKCGVLNDGVLGARKSVNVPGVKINLPSLTERDRATIQYCIENDVEFIAHSFVRNREDVLAIQEILDQHNSPIKIIAKIENQEGVSNIDEIIDVAYGIMVARGDLGIEIPLEKIPAIQSMIIEKCVLQKTPVIVATQMLHSMISSPRPTRAEVSDVANAIVLRTDAVMLSGETAYGKYPVEAVRTMRRIISEAETHRVYRARIKPDNTRMDVTAFLANQAVKSVEKLDVKAIITDSYSGRTARNLSAYRGSAPIYAICYNERVTRELALSYGIWTVYQERGSSKRGYYIKALKSLMNDKHIEKDDMVAYIGGSLHDKLGTTMLELNRVKDAIDFFENKEQ</sequence>
<evidence type="ECO:0000256" key="6">
    <source>
        <dbReference type="ARBA" id="ARBA00022723"/>
    </source>
</evidence>
<evidence type="ECO:0000256" key="10">
    <source>
        <dbReference type="ARBA" id="ARBA00022842"/>
    </source>
</evidence>
<evidence type="ECO:0000313" key="17">
    <source>
        <dbReference type="EMBL" id="KGN82426.1"/>
    </source>
</evidence>
<evidence type="ECO:0000256" key="12">
    <source>
        <dbReference type="ARBA" id="ARBA00023317"/>
    </source>
</evidence>
<dbReference type="Gene3D" id="3.40.1380.20">
    <property type="entry name" value="Pyruvate kinase, C-terminal domain"/>
    <property type="match status" value="1"/>
</dbReference>
<dbReference type="OrthoDB" id="9812123at2"/>
<comment type="pathway">
    <text evidence="2 14">Carbohydrate degradation; glycolysis; pyruvate from D-glyceraldehyde 3-phosphate: step 5/5.</text>
</comment>
<gene>
    <name evidence="17" type="ORF">HQ35_02395</name>
</gene>
<dbReference type="GO" id="GO:0004743">
    <property type="term" value="F:pyruvate kinase activity"/>
    <property type="evidence" value="ECO:0007669"/>
    <property type="project" value="UniProtKB-UniRule"/>
</dbReference>
<evidence type="ECO:0000256" key="4">
    <source>
        <dbReference type="ARBA" id="ARBA00012142"/>
    </source>
</evidence>
<evidence type="ECO:0000259" key="16">
    <source>
        <dbReference type="Pfam" id="PF02887"/>
    </source>
</evidence>
<proteinExistence type="inferred from homology"/>
<evidence type="ECO:0000256" key="9">
    <source>
        <dbReference type="ARBA" id="ARBA00022840"/>
    </source>
</evidence>
<organism evidence="17 18">
    <name type="scientific">Porphyromonas cangingivalis</name>
    <dbReference type="NCBI Taxonomy" id="36874"/>
    <lineage>
        <taxon>Bacteria</taxon>
        <taxon>Pseudomonadati</taxon>
        <taxon>Bacteroidota</taxon>
        <taxon>Bacteroidia</taxon>
        <taxon>Bacteroidales</taxon>
        <taxon>Porphyromonadaceae</taxon>
        <taxon>Porphyromonas</taxon>
    </lineage>
</organism>
<feature type="domain" description="Pyruvate kinase barrel" evidence="15">
    <location>
        <begin position="4"/>
        <end position="319"/>
    </location>
</feature>
<keyword evidence="11 14" id="KW-0324">Glycolysis</keyword>
<dbReference type="Gene3D" id="2.40.33.10">
    <property type="entry name" value="PK beta-barrel domain-like"/>
    <property type="match status" value="1"/>
</dbReference>
<keyword evidence="18" id="KW-1185">Reference proteome</keyword>
<dbReference type="GO" id="GO:0005524">
    <property type="term" value="F:ATP binding"/>
    <property type="evidence" value="ECO:0007669"/>
    <property type="project" value="UniProtKB-KW"/>
</dbReference>
<dbReference type="AlphaFoldDB" id="A0A0A2EU70"/>
<keyword evidence="7" id="KW-0547">Nucleotide-binding</keyword>
<dbReference type="InterPro" id="IPR015813">
    <property type="entry name" value="Pyrv/PenolPyrv_kinase-like_dom"/>
</dbReference>
<keyword evidence="10 14" id="KW-0460">Magnesium</keyword>
<dbReference type="RefSeq" id="WP_036850666.1">
    <property type="nucleotide sequence ID" value="NZ_JQJD01000010.1"/>
</dbReference>
<evidence type="ECO:0000256" key="11">
    <source>
        <dbReference type="ARBA" id="ARBA00023152"/>
    </source>
</evidence>
<dbReference type="STRING" id="36874.HQ34_04770"/>
<evidence type="ECO:0000256" key="3">
    <source>
        <dbReference type="ARBA" id="ARBA00008663"/>
    </source>
</evidence>
<keyword evidence="9" id="KW-0067">ATP-binding</keyword>
<dbReference type="PANTHER" id="PTHR11817">
    <property type="entry name" value="PYRUVATE KINASE"/>
    <property type="match status" value="1"/>
</dbReference>
<evidence type="ECO:0000313" key="18">
    <source>
        <dbReference type="Proteomes" id="UP000030125"/>
    </source>
</evidence>
<dbReference type="PRINTS" id="PR01050">
    <property type="entry name" value="PYRUVTKNASE"/>
</dbReference>
<evidence type="ECO:0000256" key="13">
    <source>
        <dbReference type="NCBIfam" id="TIGR01064"/>
    </source>
</evidence>
<comment type="caution">
    <text evidence="17">The sequence shown here is derived from an EMBL/GenBank/DDBJ whole genome shotgun (WGS) entry which is preliminary data.</text>
</comment>
<protein>
    <recommendedName>
        <fullName evidence="4 13">Pyruvate kinase</fullName>
        <ecNumber evidence="4 13">2.7.1.40</ecNumber>
    </recommendedName>
</protein>
<comment type="cofactor">
    <cofactor evidence="1">
        <name>K(+)</name>
        <dbReference type="ChEBI" id="CHEBI:29103"/>
    </cofactor>
</comment>
<dbReference type="FunFam" id="2.40.33.10:FF:000001">
    <property type="entry name" value="Pyruvate kinase"/>
    <property type="match status" value="1"/>
</dbReference>
<comment type="catalytic activity">
    <reaction evidence="14">
        <text>pyruvate + ATP = phosphoenolpyruvate + ADP + H(+)</text>
        <dbReference type="Rhea" id="RHEA:18157"/>
        <dbReference type="ChEBI" id="CHEBI:15361"/>
        <dbReference type="ChEBI" id="CHEBI:15378"/>
        <dbReference type="ChEBI" id="CHEBI:30616"/>
        <dbReference type="ChEBI" id="CHEBI:58702"/>
        <dbReference type="ChEBI" id="CHEBI:456216"/>
        <dbReference type="EC" id="2.7.1.40"/>
    </reaction>
</comment>
<keyword evidence="12 17" id="KW-0670">Pyruvate</keyword>
<keyword evidence="8 14" id="KW-0418">Kinase</keyword>
<evidence type="ECO:0000256" key="2">
    <source>
        <dbReference type="ARBA" id="ARBA00004997"/>
    </source>
</evidence>
<dbReference type="InterPro" id="IPR040442">
    <property type="entry name" value="Pyrv_kinase-like_dom_sf"/>
</dbReference>
<dbReference type="GO" id="GO:0030955">
    <property type="term" value="F:potassium ion binding"/>
    <property type="evidence" value="ECO:0007669"/>
    <property type="project" value="UniProtKB-UniRule"/>
</dbReference>
<dbReference type="eggNOG" id="COG0469">
    <property type="taxonomic scope" value="Bacteria"/>
</dbReference>
<dbReference type="NCBIfam" id="NF004491">
    <property type="entry name" value="PRK05826.1"/>
    <property type="match status" value="1"/>
</dbReference>
<accession>A0A0A2EU70</accession>
<evidence type="ECO:0000256" key="7">
    <source>
        <dbReference type="ARBA" id="ARBA00022741"/>
    </source>
</evidence>
<dbReference type="PROSITE" id="PS00110">
    <property type="entry name" value="PYRUVATE_KINASE"/>
    <property type="match status" value="1"/>
</dbReference>
<dbReference type="NCBIfam" id="TIGR01064">
    <property type="entry name" value="pyruv_kin"/>
    <property type="match status" value="1"/>
</dbReference>
<dbReference type="EMBL" id="JQJD01000010">
    <property type="protein sequence ID" value="KGN82426.1"/>
    <property type="molecule type" value="Genomic_DNA"/>
</dbReference>
<comment type="similarity">
    <text evidence="3 14">Belongs to the pyruvate kinase family.</text>
</comment>
<evidence type="ECO:0000256" key="8">
    <source>
        <dbReference type="ARBA" id="ARBA00022777"/>
    </source>
</evidence>
<dbReference type="InterPro" id="IPR036918">
    <property type="entry name" value="Pyrv_Knase_C_sf"/>
</dbReference>
<dbReference type="InterPro" id="IPR015793">
    <property type="entry name" value="Pyrv_Knase_brl"/>
</dbReference>
<dbReference type="Pfam" id="PF02887">
    <property type="entry name" value="PK_C"/>
    <property type="match status" value="1"/>
</dbReference>
<feature type="domain" description="Pyruvate kinase C-terminal" evidence="16">
    <location>
        <begin position="353"/>
        <end position="457"/>
    </location>
</feature>
<dbReference type="SUPFAM" id="SSF52935">
    <property type="entry name" value="PK C-terminal domain-like"/>
    <property type="match status" value="1"/>
</dbReference>
<evidence type="ECO:0000259" key="15">
    <source>
        <dbReference type="Pfam" id="PF00224"/>
    </source>
</evidence>
<dbReference type="InterPro" id="IPR011037">
    <property type="entry name" value="Pyrv_Knase-like_insert_dom_sf"/>
</dbReference>
<dbReference type="UniPathway" id="UPA00109">
    <property type="reaction ID" value="UER00188"/>
</dbReference>
<dbReference type="InterPro" id="IPR018209">
    <property type="entry name" value="Pyrv_Knase_AS"/>
</dbReference>
<dbReference type="GO" id="GO:0000287">
    <property type="term" value="F:magnesium ion binding"/>
    <property type="evidence" value="ECO:0007669"/>
    <property type="project" value="UniProtKB-UniRule"/>
</dbReference>
<keyword evidence="5 14" id="KW-0808">Transferase</keyword>
<evidence type="ECO:0000256" key="14">
    <source>
        <dbReference type="RuleBase" id="RU000504"/>
    </source>
</evidence>
<name>A0A0A2EU70_PORCN</name>